<dbReference type="OrthoDB" id="2943660at2759"/>
<evidence type="ECO:0000256" key="4">
    <source>
        <dbReference type="ARBA" id="ARBA00023163"/>
    </source>
</evidence>
<dbReference type="EMBL" id="JAOQAZ010000054">
    <property type="protein sequence ID" value="KAJ4243850.1"/>
    <property type="molecule type" value="Genomic_DNA"/>
</dbReference>
<proteinExistence type="predicted"/>
<protein>
    <recommendedName>
        <fullName evidence="9">Transcription factor domain-containing protein</fullName>
    </recommendedName>
</protein>
<sequence length="515" mass="58023">MFNAETFAESLPNRDAELILALQALCFRFPPHPLNTESRQRLTAMARTSRQLVMEKVFGSQVDCSVLQTLCLLSLFEYTEGNIAQAGLHLNMAIQFMRGIPNSSFLGDAVEFNNCLRSIFVLYHLQGSVSPSVWPTSLSYEDDMTKSWSAGWLNPPDNTVSSEMNTGIMKYTTPLAQVWREARIYASCRVCSDMLPPWNPRSDYSQVAYRHLEVDCSVPMKYRFSASRIGEQTPESLQQNRGHWGPYLFTQFVYASIPVILNHPFLLSMRLRNFRSTMPHSFMNSSFDAITRHIGWIMYHIELMNRMAYQISDPTLAHSVVIVATIHLQHSFVDDSELREKAQSGFGKCLEFLQRMGSIWPSVAVMHKNLQKLQQSIHVISMHSQEPGLSGTPQQKFTIDTRLLWDLLCYEQAGRPDAHTDQSMFSGLSSTSQDTGSNGTDSGAGYDLVGSAGIIGHKTVPKDTPIYAPGEETLQQNIRDGFGSVVGQQNIFPEAHDFGRAIDEWLSLDWGNSMF</sequence>
<dbReference type="GO" id="GO:0000981">
    <property type="term" value="F:DNA-binding transcription factor activity, RNA polymerase II-specific"/>
    <property type="evidence" value="ECO:0007669"/>
    <property type="project" value="InterPro"/>
</dbReference>
<keyword evidence="3" id="KW-0805">Transcription regulation</keyword>
<keyword evidence="2" id="KW-0479">Metal-binding</keyword>
<comment type="subcellular location">
    <subcellularLocation>
        <location evidence="1">Nucleus</location>
    </subcellularLocation>
</comment>
<evidence type="ECO:0000313" key="8">
    <source>
        <dbReference type="Proteomes" id="UP001152049"/>
    </source>
</evidence>
<dbReference type="CDD" id="cd12148">
    <property type="entry name" value="fungal_TF_MHR"/>
    <property type="match status" value="1"/>
</dbReference>
<comment type="caution">
    <text evidence="7">The sequence shown here is derived from an EMBL/GenBank/DDBJ whole genome shotgun (WGS) entry which is preliminary data.</text>
</comment>
<dbReference type="PANTHER" id="PTHR47338:SF9">
    <property type="entry name" value="ZN(II)2CYS6 TRANSCRIPTION FACTOR (EUROFUNG)"/>
    <property type="match status" value="1"/>
</dbReference>
<evidence type="ECO:0000256" key="5">
    <source>
        <dbReference type="ARBA" id="ARBA00023242"/>
    </source>
</evidence>
<keyword evidence="4" id="KW-0804">Transcription</keyword>
<evidence type="ECO:0008006" key="9">
    <source>
        <dbReference type="Google" id="ProtNLM"/>
    </source>
</evidence>
<evidence type="ECO:0000313" key="7">
    <source>
        <dbReference type="EMBL" id="KAJ4243850.1"/>
    </source>
</evidence>
<evidence type="ECO:0000256" key="3">
    <source>
        <dbReference type="ARBA" id="ARBA00023015"/>
    </source>
</evidence>
<dbReference type="PANTHER" id="PTHR47338">
    <property type="entry name" value="ZN(II)2CYS6 TRANSCRIPTION FACTOR (EUROFUNG)-RELATED"/>
    <property type="match status" value="1"/>
</dbReference>
<reference evidence="7" key="1">
    <citation type="submission" date="2022-09" db="EMBL/GenBank/DDBJ databases">
        <title>Fusarium specimens isolated from Avocado Roots.</title>
        <authorList>
            <person name="Stajich J."/>
            <person name="Roper C."/>
            <person name="Heimlech-Rivalta G."/>
        </authorList>
    </citation>
    <scope>NUCLEOTIDE SEQUENCE</scope>
    <source>
        <strain evidence="7">CF00136</strain>
    </source>
</reference>
<evidence type="ECO:0000256" key="6">
    <source>
        <dbReference type="SAM" id="MobiDB-lite"/>
    </source>
</evidence>
<gene>
    <name evidence="7" type="ORF">NW762_014730</name>
</gene>
<feature type="compositionally biased region" description="Polar residues" evidence="6">
    <location>
        <begin position="421"/>
        <end position="441"/>
    </location>
</feature>
<dbReference type="GO" id="GO:0005634">
    <property type="term" value="C:nucleus"/>
    <property type="evidence" value="ECO:0007669"/>
    <property type="project" value="UniProtKB-SubCell"/>
</dbReference>
<dbReference type="InterPro" id="IPR050815">
    <property type="entry name" value="TF_fung"/>
</dbReference>
<evidence type="ECO:0000256" key="1">
    <source>
        <dbReference type="ARBA" id="ARBA00004123"/>
    </source>
</evidence>
<dbReference type="Proteomes" id="UP001152049">
    <property type="component" value="Unassembled WGS sequence"/>
</dbReference>
<accession>A0A9W8RJT6</accession>
<keyword evidence="5" id="KW-0539">Nucleus</keyword>
<keyword evidence="8" id="KW-1185">Reference proteome</keyword>
<dbReference type="AlphaFoldDB" id="A0A9W8RJT6"/>
<name>A0A9W8RJT6_9HYPO</name>
<feature type="region of interest" description="Disordered" evidence="6">
    <location>
        <begin position="420"/>
        <end position="443"/>
    </location>
</feature>
<evidence type="ECO:0000256" key="2">
    <source>
        <dbReference type="ARBA" id="ARBA00022723"/>
    </source>
</evidence>
<organism evidence="7 8">
    <name type="scientific">Fusarium torreyae</name>
    <dbReference type="NCBI Taxonomy" id="1237075"/>
    <lineage>
        <taxon>Eukaryota</taxon>
        <taxon>Fungi</taxon>
        <taxon>Dikarya</taxon>
        <taxon>Ascomycota</taxon>
        <taxon>Pezizomycotina</taxon>
        <taxon>Sordariomycetes</taxon>
        <taxon>Hypocreomycetidae</taxon>
        <taxon>Hypocreales</taxon>
        <taxon>Nectriaceae</taxon>
        <taxon>Fusarium</taxon>
    </lineage>
</organism>
<dbReference type="GO" id="GO:0046872">
    <property type="term" value="F:metal ion binding"/>
    <property type="evidence" value="ECO:0007669"/>
    <property type="project" value="UniProtKB-KW"/>
</dbReference>